<keyword evidence="1" id="KW-0238">DNA-binding</keyword>
<evidence type="ECO:0000313" key="2">
    <source>
        <dbReference type="EMBL" id="QEA04579.1"/>
    </source>
</evidence>
<dbReference type="PROSITE" id="PS51197">
    <property type="entry name" value="HTH_RRF2_2"/>
    <property type="match status" value="1"/>
</dbReference>
<dbReference type="AlphaFoldDB" id="A0A5B8R6G1"/>
<gene>
    <name evidence="2" type="primary">iscR_1</name>
    <name evidence="2" type="ORF">KBTEX_00887</name>
</gene>
<sequence>MRLTSKARYAVTAMTVLALREPGGRTSLAELGAEQGISLSYLEQLFAALRRARLVTGVRGPGGGYRLARPASGISVAAVVSAVDPAGGDGAADDDAAAQCLTHDLWSELSGQLYTLLDGITLETLAADPAIIAALEEDVRESAGPGG</sequence>
<dbReference type="GO" id="GO:0003700">
    <property type="term" value="F:DNA-binding transcription factor activity"/>
    <property type="evidence" value="ECO:0007669"/>
    <property type="project" value="TreeGrafter"/>
</dbReference>
<organism evidence="2">
    <name type="scientific">uncultured organism</name>
    <dbReference type="NCBI Taxonomy" id="155900"/>
    <lineage>
        <taxon>unclassified sequences</taxon>
        <taxon>environmental samples</taxon>
    </lineage>
</organism>
<dbReference type="InterPro" id="IPR036390">
    <property type="entry name" value="WH_DNA-bd_sf"/>
</dbReference>
<reference evidence="2" key="1">
    <citation type="submission" date="2019-06" db="EMBL/GenBank/DDBJ databases">
        <authorList>
            <person name="Murdoch R.W."/>
            <person name="Fathepure B."/>
        </authorList>
    </citation>
    <scope>NUCLEOTIDE SEQUENCE</scope>
</reference>
<protein>
    <submittedName>
        <fullName evidence="2">HTH-type transcriptional regulator IscR</fullName>
    </submittedName>
</protein>
<evidence type="ECO:0000256" key="1">
    <source>
        <dbReference type="ARBA" id="ARBA00023125"/>
    </source>
</evidence>
<accession>A0A5B8R6G1</accession>
<dbReference type="Pfam" id="PF02082">
    <property type="entry name" value="Rrf2"/>
    <property type="match status" value="1"/>
</dbReference>
<dbReference type="InterPro" id="IPR000944">
    <property type="entry name" value="Tscrpt_reg_Rrf2"/>
</dbReference>
<dbReference type="NCBIfam" id="TIGR00738">
    <property type="entry name" value="rrf2_super"/>
    <property type="match status" value="1"/>
</dbReference>
<dbReference type="PANTHER" id="PTHR33221">
    <property type="entry name" value="WINGED HELIX-TURN-HELIX TRANSCRIPTIONAL REGULATOR, RRF2 FAMILY"/>
    <property type="match status" value="1"/>
</dbReference>
<proteinExistence type="predicted"/>
<dbReference type="Gene3D" id="1.10.10.10">
    <property type="entry name" value="Winged helix-like DNA-binding domain superfamily/Winged helix DNA-binding domain"/>
    <property type="match status" value="1"/>
</dbReference>
<dbReference type="EMBL" id="MN079085">
    <property type="protein sequence ID" value="QEA04579.1"/>
    <property type="molecule type" value="Genomic_DNA"/>
</dbReference>
<dbReference type="PANTHER" id="PTHR33221:SF5">
    <property type="entry name" value="HTH-TYPE TRANSCRIPTIONAL REGULATOR ISCR"/>
    <property type="match status" value="1"/>
</dbReference>
<dbReference type="InterPro" id="IPR036388">
    <property type="entry name" value="WH-like_DNA-bd_sf"/>
</dbReference>
<dbReference type="GO" id="GO:0003677">
    <property type="term" value="F:DNA binding"/>
    <property type="evidence" value="ECO:0007669"/>
    <property type="project" value="UniProtKB-KW"/>
</dbReference>
<dbReference type="SUPFAM" id="SSF46785">
    <property type="entry name" value="Winged helix' DNA-binding domain"/>
    <property type="match status" value="1"/>
</dbReference>
<name>A0A5B8R6G1_9ZZZZ</name>